<evidence type="ECO:0000313" key="1">
    <source>
        <dbReference type="EMBL" id="CAB1433050.1"/>
    </source>
</evidence>
<name>A0A9N7YIU4_PLEPL</name>
<keyword evidence="2" id="KW-1185">Reference proteome</keyword>
<comment type="caution">
    <text evidence="1">The sequence shown here is derived from an EMBL/GenBank/DDBJ whole genome shotgun (WGS) entry which is preliminary data.</text>
</comment>
<organism evidence="1 2">
    <name type="scientific">Pleuronectes platessa</name>
    <name type="common">European plaice</name>
    <dbReference type="NCBI Taxonomy" id="8262"/>
    <lineage>
        <taxon>Eukaryota</taxon>
        <taxon>Metazoa</taxon>
        <taxon>Chordata</taxon>
        <taxon>Craniata</taxon>
        <taxon>Vertebrata</taxon>
        <taxon>Euteleostomi</taxon>
        <taxon>Actinopterygii</taxon>
        <taxon>Neopterygii</taxon>
        <taxon>Teleostei</taxon>
        <taxon>Neoteleostei</taxon>
        <taxon>Acanthomorphata</taxon>
        <taxon>Carangaria</taxon>
        <taxon>Pleuronectiformes</taxon>
        <taxon>Pleuronectoidei</taxon>
        <taxon>Pleuronectidae</taxon>
        <taxon>Pleuronectes</taxon>
    </lineage>
</organism>
<dbReference type="AlphaFoldDB" id="A0A9N7YIU4"/>
<evidence type="ECO:0000313" key="2">
    <source>
        <dbReference type="Proteomes" id="UP001153269"/>
    </source>
</evidence>
<accession>A0A9N7YIU4</accession>
<protein>
    <submittedName>
        <fullName evidence="1">Uncharacterized protein</fullName>
    </submittedName>
</protein>
<dbReference type="EMBL" id="CADEAL010001513">
    <property type="protein sequence ID" value="CAB1433050.1"/>
    <property type="molecule type" value="Genomic_DNA"/>
</dbReference>
<dbReference type="Proteomes" id="UP001153269">
    <property type="component" value="Unassembled WGS sequence"/>
</dbReference>
<gene>
    <name evidence="1" type="ORF">PLEPLA_LOCUS21138</name>
</gene>
<proteinExistence type="predicted"/>
<reference evidence="1" key="1">
    <citation type="submission" date="2020-03" db="EMBL/GenBank/DDBJ databases">
        <authorList>
            <person name="Weist P."/>
        </authorList>
    </citation>
    <scope>NUCLEOTIDE SEQUENCE</scope>
</reference>
<sequence length="86" mass="10278">MNVQSKFEIGEEEPVAPRILQYPELNIDSSRRVDPLGWMWSVSDSNVNGPDVTRMHQRTRRHIKYWKPKIQPSFSLHHLIWIRNLN</sequence>